<feature type="region of interest" description="Disordered" evidence="2">
    <location>
        <begin position="1"/>
        <end position="28"/>
    </location>
</feature>
<organism evidence="4 5">
    <name type="scientific">Stachybotrys elegans</name>
    <dbReference type="NCBI Taxonomy" id="80388"/>
    <lineage>
        <taxon>Eukaryota</taxon>
        <taxon>Fungi</taxon>
        <taxon>Dikarya</taxon>
        <taxon>Ascomycota</taxon>
        <taxon>Pezizomycotina</taxon>
        <taxon>Sordariomycetes</taxon>
        <taxon>Hypocreomycetidae</taxon>
        <taxon>Hypocreales</taxon>
        <taxon>Stachybotryaceae</taxon>
        <taxon>Stachybotrys</taxon>
    </lineage>
</organism>
<dbReference type="Gene3D" id="2.60.120.470">
    <property type="entry name" value="PITH domain"/>
    <property type="match status" value="1"/>
</dbReference>
<protein>
    <submittedName>
        <fullName evidence="4">PITH domain-containing protein</fullName>
    </submittedName>
</protein>
<dbReference type="PROSITE" id="PS51532">
    <property type="entry name" value="PITH"/>
    <property type="match status" value="1"/>
</dbReference>
<feature type="compositionally biased region" description="Basic and acidic residues" evidence="2">
    <location>
        <begin position="1"/>
        <end position="16"/>
    </location>
</feature>
<evidence type="ECO:0000313" key="5">
    <source>
        <dbReference type="Proteomes" id="UP000813444"/>
    </source>
</evidence>
<dbReference type="InterPro" id="IPR045099">
    <property type="entry name" value="PITH1-like"/>
</dbReference>
<reference evidence="4" key="1">
    <citation type="journal article" date="2021" name="Nat. Commun.">
        <title>Genetic determinants of endophytism in the Arabidopsis root mycobiome.</title>
        <authorList>
            <person name="Mesny F."/>
            <person name="Miyauchi S."/>
            <person name="Thiergart T."/>
            <person name="Pickel B."/>
            <person name="Atanasova L."/>
            <person name="Karlsson M."/>
            <person name="Huettel B."/>
            <person name="Barry K.W."/>
            <person name="Haridas S."/>
            <person name="Chen C."/>
            <person name="Bauer D."/>
            <person name="Andreopoulos W."/>
            <person name="Pangilinan J."/>
            <person name="LaButti K."/>
            <person name="Riley R."/>
            <person name="Lipzen A."/>
            <person name="Clum A."/>
            <person name="Drula E."/>
            <person name="Henrissat B."/>
            <person name="Kohler A."/>
            <person name="Grigoriev I.V."/>
            <person name="Martin F.M."/>
            <person name="Hacquard S."/>
        </authorList>
    </citation>
    <scope>NUCLEOTIDE SEQUENCE</scope>
    <source>
        <strain evidence="4">MPI-CAGE-CH-0235</strain>
    </source>
</reference>
<sequence>MSHCHDEHVAHGGHDGHGHHHHEHDHSDDITPALQYSLYDQINFDFIETFNESVSGSGKAITKKTWAERMQPQPEVQSDADEQLIITVPFTEQVKLHSILLRTSQQASAPRTLRVYINKAGLDFSSIEDAAPVQTLELSQTSEVQEIPIKRRLFGNVQQLTLFFEDNYGDDSSCISYLGFRGEWMRLGRAPTNILYEAAPNPGDHKIKGTSGFANNFGIDSAGSGSRDL</sequence>
<dbReference type="AlphaFoldDB" id="A0A8K0STZ6"/>
<feature type="domain" description="PITH" evidence="3">
    <location>
        <begin position="27"/>
        <end position="200"/>
    </location>
</feature>
<dbReference type="Pfam" id="PF06201">
    <property type="entry name" value="PITH"/>
    <property type="match status" value="1"/>
</dbReference>
<dbReference type="InterPro" id="IPR010400">
    <property type="entry name" value="PITH_dom"/>
</dbReference>
<dbReference type="PANTHER" id="PTHR12175:SF1">
    <property type="entry name" value="PITH DOMAIN-CONTAINING PROTEIN 1"/>
    <property type="match status" value="1"/>
</dbReference>
<dbReference type="GO" id="GO:0005634">
    <property type="term" value="C:nucleus"/>
    <property type="evidence" value="ECO:0007669"/>
    <property type="project" value="TreeGrafter"/>
</dbReference>
<dbReference type="SUPFAM" id="SSF49785">
    <property type="entry name" value="Galactose-binding domain-like"/>
    <property type="match status" value="1"/>
</dbReference>
<dbReference type="InterPro" id="IPR008979">
    <property type="entry name" value="Galactose-bd-like_sf"/>
</dbReference>
<evidence type="ECO:0000259" key="3">
    <source>
        <dbReference type="PROSITE" id="PS51532"/>
    </source>
</evidence>
<evidence type="ECO:0000313" key="4">
    <source>
        <dbReference type="EMBL" id="KAH7320908.1"/>
    </source>
</evidence>
<accession>A0A8K0STZ6</accession>
<evidence type="ECO:0000256" key="1">
    <source>
        <dbReference type="ARBA" id="ARBA00025788"/>
    </source>
</evidence>
<comment type="similarity">
    <text evidence="1">Belongs to the PITHD1 family.</text>
</comment>
<dbReference type="PANTHER" id="PTHR12175">
    <property type="entry name" value="AD039 HT014 THIOREDOXIN FAMILY TRP26"/>
    <property type="match status" value="1"/>
</dbReference>
<keyword evidence="5" id="KW-1185">Reference proteome</keyword>
<dbReference type="Proteomes" id="UP000813444">
    <property type="component" value="Unassembled WGS sequence"/>
</dbReference>
<gene>
    <name evidence="4" type="ORF">B0I35DRAFT_372244</name>
</gene>
<proteinExistence type="inferred from homology"/>
<name>A0A8K0STZ6_9HYPO</name>
<dbReference type="EMBL" id="JAGPNK010000005">
    <property type="protein sequence ID" value="KAH7320908.1"/>
    <property type="molecule type" value="Genomic_DNA"/>
</dbReference>
<comment type="caution">
    <text evidence="4">The sequence shown here is derived from an EMBL/GenBank/DDBJ whole genome shotgun (WGS) entry which is preliminary data.</text>
</comment>
<dbReference type="InterPro" id="IPR037047">
    <property type="entry name" value="PITH_dom_sf"/>
</dbReference>
<evidence type="ECO:0000256" key="2">
    <source>
        <dbReference type="SAM" id="MobiDB-lite"/>
    </source>
</evidence>
<dbReference type="OrthoDB" id="2635at2759"/>
<dbReference type="GO" id="GO:0005737">
    <property type="term" value="C:cytoplasm"/>
    <property type="evidence" value="ECO:0007669"/>
    <property type="project" value="UniProtKB-ARBA"/>
</dbReference>